<reference evidence="2 3" key="1">
    <citation type="journal article" date="2019" name="Int. J. Syst. Evol. Microbiol.">
        <title>The Global Catalogue of Microorganisms (GCM) 10K type strain sequencing project: providing services to taxonomists for standard genome sequencing and annotation.</title>
        <authorList>
            <consortium name="The Broad Institute Genomics Platform"/>
            <consortium name="The Broad Institute Genome Sequencing Center for Infectious Disease"/>
            <person name="Wu L."/>
            <person name="Ma J."/>
        </authorList>
    </citation>
    <scope>NUCLEOTIDE SEQUENCE [LARGE SCALE GENOMIC DNA]</scope>
    <source>
        <strain evidence="2 3">JCM 17504</strain>
    </source>
</reference>
<dbReference type="Pfam" id="PF13229">
    <property type="entry name" value="Beta_helix"/>
    <property type="match status" value="1"/>
</dbReference>
<dbReference type="SMART" id="SM00710">
    <property type="entry name" value="PbH1"/>
    <property type="match status" value="10"/>
</dbReference>
<dbReference type="EMBL" id="BAABKX010000002">
    <property type="protein sequence ID" value="GAA5048828.1"/>
    <property type="molecule type" value="Genomic_DNA"/>
</dbReference>
<accession>A0AAV3UGN2</accession>
<feature type="domain" description="Right handed beta helix" evidence="1">
    <location>
        <begin position="251"/>
        <end position="393"/>
    </location>
</feature>
<evidence type="ECO:0000259" key="1">
    <source>
        <dbReference type="Pfam" id="PF13229"/>
    </source>
</evidence>
<dbReference type="InterPro" id="IPR011050">
    <property type="entry name" value="Pectin_lyase_fold/virulence"/>
</dbReference>
<evidence type="ECO:0000313" key="2">
    <source>
        <dbReference type="EMBL" id="GAA5048828.1"/>
    </source>
</evidence>
<organism evidence="2 3">
    <name type="scientific">Haladaptatus pallidirubidus</name>
    <dbReference type="NCBI Taxonomy" id="1008152"/>
    <lineage>
        <taxon>Archaea</taxon>
        <taxon>Methanobacteriati</taxon>
        <taxon>Methanobacteriota</taxon>
        <taxon>Stenosarchaea group</taxon>
        <taxon>Halobacteria</taxon>
        <taxon>Halobacteriales</taxon>
        <taxon>Haladaptataceae</taxon>
        <taxon>Haladaptatus</taxon>
    </lineage>
</organism>
<name>A0AAV3UGN2_9EURY</name>
<keyword evidence="3" id="KW-1185">Reference proteome</keyword>
<proteinExistence type="predicted"/>
<comment type="caution">
    <text evidence="2">The sequence shown here is derived from an EMBL/GenBank/DDBJ whole genome shotgun (WGS) entry which is preliminary data.</text>
</comment>
<dbReference type="RefSeq" id="WP_227777134.1">
    <property type="nucleotide sequence ID" value="NZ_BAABKX010000002.1"/>
</dbReference>
<dbReference type="GeneID" id="68615828"/>
<sequence length="581" mass="62809">MTADNGKDKTDEQNENLSADMGISRRMLLGALGVGSLLTASMPASAQEVESESDLWTQFYSGQLTERPDAGVDGRYYHAYDTGDLFLDDGDSWSLIDFGVNSIYTDELNNVQHADPEDDCPGIQAAIDALPSSGGKVVLEEGVYEVLDGTAGDPAIYLNKDNITLEGQGKSTVIYLPDGITDSDKGKAIIDIGKKAIMDNPNVVHGCHLTNFMVDGNMQNQSPDQISDLSDMHNIEAIGTDHKFSNLWSFNATGDGLELTSKQDPSVTHNIEVVNCHFQDSNEHNIHIHGAQNVTISNCILDGERQATNISTFTNKTDIRDITIDGCQIINGSHRGIEIRADQDQTVDGTQFRSRRFSVSDCLIADNGGAGVFIDGRFSEDVSVKDCAIVGNGVADGESNVIINGASVVEFANCSVKKGYNSGIELRTNFDSLTDVYLHDNLIKNNNQRDGNFHSGVFIPIDGKSLKRLRLCDNNIVSASDSPKHQRGVFVTESTAGTYTDVEIRGNYIKGVGGEEWYDAHLVADYIYDNTPESPVDVRGLKAEAGNEAYHDGTNSNTVGPAFYDGSASAWVSLVDGTTIS</sequence>
<dbReference type="SUPFAM" id="SSF51126">
    <property type="entry name" value="Pectin lyase-like"/>
    <property type="match status" value="2"/>
</dbReference>
<protein>
    <recommendedName>
        <fullName evidence="1">Right handed beta helix domain-containing protein</fullName>
    </recommendedName>
</protein>
<dbReference type="Gene3D" id="2.160.20.10">
    <property type="entry name" value="Single-stranded right-handed beta-helix, Pectin lyase-like"/>
    <property type="match status" value="1"/>
</dbReference>
<dbReference type="InterPro" id="IPR006311">
    <property type="entry name" value="TAT_signal"/>
</dbReference>
<dbReference type="PROSITE" id="PS51318">
    <property type="entry name" value="TAT"/>
    <property type="match status" value="1"/>
</dbReference>
<dbReference type="InterPro" id="IPR006626">
    <property type="entry name" value="PbH1"/>
</dbReference>
<gene>
    <name evidence="2" type="ORF">GCM10025751_21040</name>
</gene>
<dbReference type="Proteomes" id="UP001501729">
    <property type="component" value="Unassembled WGS sequence"/>
</dbReference>
<dbReference type="InterPro" id="IPR012334">
    <property type="entry name" value="Pectin_lyas_fold"/>
</dbReference>
<dbReference type="AlphaFoldDB" id="A0AAV3UGN2"/>
<dbReference type="InterPro" id="IPR039448">
    <property type="entry name" value="Beta_helix"/>
</dbReference>
<evidence type="ECO:0000313" key="3">
    <source>
        <dbReference type="Proteomes" id="UP001501729"/>
    </source>
</evidence>